<protein>
    <submittedName>
        <fullName evidence="2">Uncharacterized protein</fullName>
    </submittedName>
</protein>
<sequence length="136" mass="14598">MVEGANEIRKMGPNGKGKGEHRPKVGLKILKPINSNGETPGLNQKKFDNGSSIARDKVEKVIDVGGFNPVQISNHLNAKNHQAIQFGGTQQSVVLSGKELMGMMVGKEKGLFYFGTGFVGEVTLDSNPSIFVEGNE</sequence>
<organism evidence="2 3">
    <name type="scientific">Gossypium arboreum</name>
    <name type="common">Tree cotton</name>
    <name type="synonym">Gossypium nanking</name>
    <dbReference type="NCBI Taxonomy" id="29729"/>
    <lineage>
        <taxon>Eukaryota</taxon>
        <taxon>Viridiplantae</taxon>
        <taxon>Streptophyta</taxon>
        <taxon>Embryophyta</taxon>
        <taxon>Tracheophyta</taxon>
        <taxon>Spermatophyta</taxon>
        <taxon>Magnoliopsida</taxon>
        <taxon>eudicotyledons</taxon>
        <taxon>Gunneridae</taxon>
        <taxon>Pentapetalae</taxon>
        <taxon>rosids</taxon>
        <taxon>malvids</taxon>
        <taxon>Malvales</taxon>
        <taxon>Malvaceae</taxon>
        <taxon>Malvoideae</taxon>
        <taxon>Gossypium</taxon>
    </lineage>
</organism>
<accession>A0ABR0NQF0</accession>
<feature type="compositionally biased region" description="Polar residues" evidence="1">
    <location>
        <begin position="33"/>
        <end position="42"/>
    </location>
</feature>
<feature type="region of interest" description="Disordered" evidence="1">
    <location>
        <begin position="1"/>
        <end position="25"/>
    </location>
</feature>
<evidence type="ECO:0000313" key="2">
    <source>
        <dbReference type="EMBL" id="KAK5802701.1"/>
    </source>
</evidence>
<dbReference type="Proteomes" id="UP001358586">
    <property type="component" value="Chromosome 9"/>
</dbReference>
<feature type="region of interest" description="Disordered" evidence="1">
    <location>
        <begin position="31"/>
        <end position="50"/>
    </location>
</feature>
<evidence type="ECO:0000313" key="3">
    <source>
        <dbReference type="Proteomes" id="UP001358586"/>
    </source>
</evidence>
<reference evidence="2 3" key="1">
    <citation type="submission" date="2023-03" db="EMBL/GenBank/DDBJ databases">
        <title>WGS of Gossypium arboreum.</title>
        <authorList>
            <person name="Yu D."/>
        </authorList>
    </citation>
    <scope>NUCLEOTIDE SEQUENCE [LARGE SCALE GENOMIC DNA]</scope>
    <source>
        <tissue evidence="2">Leaf</tissue>
    </source>
</reference>
<dbReference type="EMBL" id="JARKNE010000009">
    <property type="protein sequence ID" value="KAK5802701.1"/>
    <property type="molecule type" value="Genomic_DNA"/>
</dbReference>
<feature type="compositionally biased region" description="Basic and acidic residues" evidence="1">
    <location>
        <begin position="1"/>
        <end position="10"/>
    </location>
</feature>
<comment type="caution">
    <text evidence="2">The sequence shown here is derived from an EMBL/GenBank/DDBJ whole genome shotgun (WGS) entry which is preliminary data.</text>
</comment>
<name>A0ABR0NQF0_GOSAR</name>
<keyword evidence="3" id="KW-1185">Reference proteome</keyword>
<proteinExistence type="predicted"/>
<evidence type="ECO:0000256" key="1">
    <source>
        <dbReference type="SAM" id="MobiDB-lite"/>
    </source>
</evidence>
<gene>
    <name evidence="2" type="ORF">PVK06_030318</name>
</gene>